<dbReference type="PANTHER" id="PTHR43401">
    <property type="entry name" value="L-THREONINE 3-DEHYDROGENASE"/>
    <property type="match status" value="1"/>
</dbReference>
<feature type="domain" description="Alcohol dehydrogenase-like C-terminal" evidence="2">
    <location>
        <begin position="177"/>
        <end position="296"/>
    </location>
</feature>
<dbReference type="Proteomes" id="UP000515163">
    <property type="component" value="Unplaced"/>
</dbReference>
<organism evidence="4 5">
    <name type="scientific">Actinia tenebrosa</name>
    <name type="common">Australian red waratah sea anemone</name>
    <dbReference type="NCBI Taxonomy" id="6105"/>
    <lineage>
        <taxon>Eukaryota</taxon>
        <taxon>Metazoa</taxon>
        <taxon>Cnidaria</taxon>
        <taxon>Anthozoa</taxon>
        <taxon>Hexacorallia</taxon>
        <taxon>Actiniaria</taxon>
        <taxon>Actiniidae</taxon>
        <taxon>Actinia</taxon>
    </lineage>
</organism>
<dbReference type="KEGG" id="aten:116298403"/>
<reference evidence="5" key="1">
    <citation type="submission" date="2025-08" db="UniProtKB">
        <authorList>
            <consortium name="RefSeq"/>
        </authorList>
    </citation>
    <scope>IDENTIFICATION</scope>
    <source>
        <tissue evidence="5">Tentacle</tissue>
    </source>
</reference>
<dbReference type="Pfam" id="PF08240">
    <property type="entry name" value="ADH_N"/>
    <property type="match status" value="1"/>
</dbReference>
<evidence type="ECO:0000313" key="4">
    <source>
        <dbReference type="Proteomes" id="UP000515163"/>
    </source>
</evidence>
<evidence type="ECO:0000256" key="1">
    <source>
        <dbReference type="ARBA" id="ARBA00023002"/>
    </source>
</evidence>
<dbReference type="InterPro" id="IPR036291">
    <property type="entry name" value="NAD(P)-bd_dom_sf"/>
</dbReference>
<dbReference type="InterPro" id="IPR013154">
    <property type="entry name" value="ADH-like_N"/>
</dbReference>
<proteinExistence type="predicted"/>
<dbReference type="InParanoid" id="A0A6P8I494"/>
<dbReference type="SUPFAM" id="SSF51735">
    <property type="entry name" value="NAD(P)-binding Rossmann-fold domains"/>
    <property type="match status" value="1"/>
</dbReference>
<gene>
    <name evidence="5" type="primary">LOC116298403</name>
</gene>
<dbReference type="OrthoDB" id="3941538at2759"/>
<dbReference type="GO" id="GO:0016491">
    <property type="term" value="F:oxidoreductase activity"/>
    <property type="evidence" value="ECO:0007669"/>
    <property type="project" value="UniProtKB-KW"/>
</dbReference>
<dbReference type="RefSeq" id="XP_031562703.1">
    <property type="nucleotide sequence ID" value="XM_031706843.1"/>
</dbReference>
<dbReference type="Gene3D" id="3.90.180.10">
    <property type="entry name" value="Medium-chain alcohol dehydrogenases, catalytic domain"/>
    <property type="match status" value="1"/>
</dbReference>
<name>A0A6P8I494_ACTTE</name>
<evidence type="ECO:0000259" key="3">
    <source>
        <dbReference type="Pfam" id="PF08240"/>
    </source>
</evidence>
<dbReference type="InterPro" id="IPR011032">
    <property type="entry name" value="GroES-like_sf"/>
</dbReference>
<dbReference type="PANTHER" id="PTHR43401:SF2">
    <property type="entry name" value="L-THREONINE 3-DEHYDROGENASE"/>
    <property type="match status" value="1"/>
</dbReference>
<dbReference type="InterPro" id="IPR013149">
    <property type="entry name" value="ADH-like_C"/>
</dbReference>
<evidence type="ECO:0000313" key="5">
    <source>
        <dbReference type="RefSeq" id="XP_031562703.1"/>
    </source>
</evidence>
<keyword evidence="4" id="KW-1185">Reference proteome</keyword>
<keyword evidence="1" id="KW-0560">Oxidoreductase</keyword>
<dbReference type="AlphaFoldDB" id="A0A6P8I494"/>
<protein>
    <submittedName>
        <fullName evidence="5">D-arabinitol dehydrogenase 1-like</fullName>
    </submittedName>
</protein>
<accession>A0A6P8I494</accession>
<feature type="domain" description="Alcohol dehydrogenase-like N-terminal" evidence="3">
    <location>
        <begin position="25"/>
        <end position="135"/>
    </location>
</feature>
<dbReference type="SUPFAM" id="SSF50129">
    <property type="entry name" value="GroES-like"/>
    <property type="match status" value="1"/>
</dbReference>
<dbReference type="InterPro" id="IPR050129">
    <property type="entry name" value="Zn_alcohol_dh"/>
</dbReference>
<dbReference type="Gene3D" id="3.40.50.720">
    <property type="entry name" value="NAD(P)-binding Rossmann-like Domain"/>
    <property type="match status" value="1"/>
</dbReference>
<dbReference type="GeneID" id="116298403"/>
<dbReference type="Pfam" id="PF00107">
    <property type="entry name" value="ADH_zinc_N"/>
    <property type="match status" value="1"/>
</dbReference>
<sequence length="348" mass="38840">MNNAVQLWDGHLSVITRPMPHVQSANDVIVKITYAAVSGTDLDILEGKIECSKSIILGHQFVGIVKEIGADVKHVTVGDRVVVNPYTSCNMCDYCLKGQPFFCKIEGKNATIGVKRNGGWAQFCRLSAKNVIPLPHQVTFEQALFTEPLSCVLHGWDLLAPVKADVEILICGAGNTGLLWASFLHFRGYREIVMSDVLKGRQRIAQQLDFGYQVVNPDILITEARNAKNEQDEEWGFDIVIDTTGDPSCFEQSLKWLRHGGKLLLLGACLPSSEVTLNPHEIYKKELKILTSSFNPFNFTPAIQVIKDMGVRYLDFEQLGVRTFQLQEYLAAVETMRSGDISKAVFEY</sequence>
<evidence type="ECO:0000259" key="2">
    <source>
        <dbReference type="Pfam" id="PF00107"/>
    </source>
</evidence>